<feature type="compositionally biased region" description="Basic residues" evidence="1">
    <location>
        <begin position="383"/>
        <end position="395"/>
    </location>
</feature>
<dbReference type="EMBL" id="ML978127">
    <property type="protein sequence ID" value="KAF2098218.1"/>
    <property type="molecule type" value="Genomic_DNA"/>
</dbReference>
<dbReference type="AlphaFoldDB" id="A0A9P4M5L5"/>
<proteinExistence type="predicted"/>
<evidence type="ECO:0000256" key="2">
    <source>
        <dbReference type="SAM" id="Phobius"/>
    </source>
</evidence>
<accession>A0A9P4M5L5</accession>
<feature type="compositionally biased region" description="Low complexity" evidence="1">
    <location>
        <begin position="396"/>
        <end position="406"/>
    </location>
</feature>
<dbReference type="OrthoDB" id="5402307at2759"/>
<feature type="compositionally biased region" description="Basic and acidic residues" evidence="1">
    <location>
        <begin position="367"/>
        <end position="381"/>
    </location>
</feature>
<keyword evidence="4" id="KW-1185">Reference proteome</keyword>
<evidence type="ECO:0000313" key="4">
    <source>
        <dbReference type="Proteomes" id="UP000799772"/>
    </source>
</evidence>
<organism evidence="3 4">
    <name type="scientific">Rhizodiscina lignyota</name>
    <dbReference type="NCBI Taxonomy" id="1504668"/>
    <lineage>
        <taxon>Eukaryota</taxon>
        <taxon>Fungi</taxon>
        <taxon>Dikarya</taxon>
        <taxon>Ascomycota</taxon>
        <taxon>Pezizomycotina</taxon>
        <taxon>Dothideomycetes</taxon>
        <taxon>Pleosporomycetidae</taxon>
        <taxon>Aulographales</taxon>
        <taxon>Rhizodiscinaceae</taxon>
        <taxon>Rhizodiscina</taxon>
    </lineage>
</organism>
<keyword evidence="2" id="KW-1133">Transmembrane helix</keyword>
<sequence>MFGEIGQTITVVNKSGKIVSNSKHLVNVFKEARAAYRERKAEIHYTRDAEHQEKRARHELKRLNLEEHERQSSRSSRHSDSPRRSKSTRPPTQKPLIERGYSDSFFVNDPPAPRNGTTPPVYYSPSDGPSQPHPPKRSNTSPLQFDPHLAYGEDVQRMEIMRRHSDGSTLTATHKRRSRSLDDIDMDLAYGELPPPLPARRMDEETELRGKVTRLQQILDEANCLQHSVTSTIENLQKNPEALAAVGLALAEVSNLVTKMAPGALTVLKGSFPAVFALLASPQFLIAAGVGVGVTVVMLGGYKIIKRIKDKKELEKEPAFEDGQMMELQSQGLGSIENWRRGIAEAEAESVGTTVDGEFITPMAGRRLLEEGTLKPEDLKSSKSGKRKSKEHGKAKSTTSKGSKSSSKSEKDRKKKKEPSGLRMLFKSHSSAKE</sequence>
<name>A0A9P4M5L5_9PEZI</name>
<feature type="compositionally biased region" description="Basic and acidic residues" evidence="1">
    <location>
        <begin position="61"/>
        <end position="83"/>
    </location>
</feature>
<gene>
    <name evidence="3" type="ORF">NA57DRAFT_57382</name>
</gene>
<feature type="region of interest" description="Disordered" evidence="1">
    <location>
        <begin position="366"/>
        <end position="434"/>
    </location>
</feature>
<dbReference type="Proteomes" id="UP000799772">
    <property type="component" value="Unassembled WGS sequence"/>
</dbReference>
<feature type="transmembrane region" description="Helical" evidence="2">
    <location>
        <begin position="284"/>
        <end position="305"/>
    </location>
</feature>
<keyword evidence="2" id="KW-0472">Membrane</keyword>
<feature type="region of interest" description="Disordered" evidence="1">
    <location>
        <begin position="60"/>
        <end position="147"/>
    </location>
</feature>
<evidence type="ECO:0000313" key="3">
    <source>
        <dbReference type="EMBL" id="KAF2098218.1"/>
    </source>
</evidence>
<keyword evidence="2" id="KW-0812">Transmembrane</keyword>
<evidence type="ECO:0000256" key="1">
    <source>
        <dbReference type="SAM" id="MobiDB-lite"/>
    </source>
</evidence>
<protein>
    <submittedName>
        <fullName evidence="3">Uncharacterized protein</fullName>
    </submittedName>
</protein>
<comment type="caution">
    <text evidence="3">The sequence shown here is derived from an EMBL/GenBank/DDBJ whole genome shotgun (WGS) entry which is preliminary data.</text>
</comment>
<reference evidence="3" key="1">
    <citation type="journal article" date="2020" name="Stud. Mycol.">
        <title>101 Dothideomycetes genomes: a test case for predicting lifestyles and emergence of pathogens.</title>
        <authorList>
            <person name="Haridas S."/>
            <person name="Albert R."/>
            <person name="Binder M."/>
            <person name="Bloem J."/>
            <person name="Labutti K."/>
            <person name="Salamov A."/>
            <person name="Andreopoulos B."/>
            <person name="Baker S."/>
            <person name="Barry K."/>
            <person name="Bills G."/>
            <person name="Bluhm B."/>
            <person name="Cannon C."/>
            <person name="Castanera R."/>
            <person name="Culley D."/>
            <person name="Daum C."/>
            <person name="Ezra D."/>
            <person name="Gonzalez J."/>
            <person name="Henrissat B."/>
            <person name="Kuo A."/>
            <person name="Liang C."/>
            <person name="Lipzen A."/>
            <person name="Lutzoni F."/>
            <person name="Magnuson J."/>
            <person name="Mondo S."/>
            <person name="Nolan M."/>
            <person name="Ohm R."/>
            <person name="Pangilinan J."/>
            <person name="Park H.-J."/>
            <person name="Ramirez L."/>
            <person name="Alfaro M."/>
            <person name="Sun H."/>
            <person name="Tritt A."/>
            <person name="Yoshinaga Y."/>
            <person name="Zwiers L.-H."/>
            <person name="Turgeon B."/>
            <person name="Goodwin S."/>
            <person name="Spatafora J."/>
            <person name="Crous P."/>
            <person name="Grigoriev I."/>
        </authorList>
    </citation>
    <scope>NUCLEOTIDE SEQUENCE</scope>
    <source>
        <strain evidence="3">CBS 133067</strain>
    </source>
</reference>